<evidence type="ECO:0000256" key="3">
    <source>
        <dbReference type="ARBA" id="ARBA00007164"/>
    </source>
</evidence>
<evidence type="ECO:0000256" key="7">
    <source>
        <dbReference type="ARBA" id="ARBA00022729"/>
    </source>
</evidence>
<dbReference type="GO" id="GO:0006508">
    <property type="term" value="P:proteolysis"/>
    <property type="evidence" value="ECO:0007669"/>
    <property type="project" value="UniProtKB-KW"/>
</dbReference>
<dbReference type="InterPro" id="IPR018044">
    <property type="entry name" value="Peptidase_S11"/>
</dbReference>
<dbReference type="PANTHER" id="PTHR21581">
    <property type="entry name" value="D-ALANYL-D-ALANINE CARBOXYPEPTIDASE"/>
    <property type="match status" value="1"/>
</dbReference>
<dbReference type="PRINTS" id="PR00725">
    <property type="entry name" value="DADACBPTASE1"/>
</dbReference>
<evidence type="ECO:0000256" key="16">
    <source>
        <dbReference type="SAM" id="SignalP"/>
    </source>
</evidence>
<dbReference type="EC" id="3.4.16.4" evidence="4"/>
<feature type="active site" description="Acyl-ester intermediate" evidence="13">
    <location>
        <position position="89"/>
    </location>
</feature>
<dbReference type="Gene3D" id="2.60.410.10">
    <property type="entry name" value="D-Ala-D-Ala carboxypeptidase, C-terminal domain"/>
    <property type="match status" value="1"/>
</dbReference>
<evidence type="ECO:0000313" key="19">
    <source>
        <dbReference type="Proteomes" id="UP000078003"/>
    </source>
</evidence>
<evidence type="ECO:0000256" key="13">
    <source>
        <dbReference type="PIRSR" id="PIRSR618044-1"/>
    </source>
</evidence>
<dbReference type="GO" id="GO:0071555">
    <property type="term" value="P:cell wall organization"/>
    <property type="evidence" value="ECO:0007669"/>
    <property type="project" value="UniProtKB-KW"/>
</dbReference>
<evidence type="ECO:0000256" key="6">
    <source>
        <dbReference type="ARBA" id="ARBA00022670"/>
    </source>
</evidence>
<feature type="active site" evidence="13">
    <location>
        <position position="149"/>
    </location>
</feature>
<dbReference type="RefSeq" id="WP_064104631.1">
    <property type="nucleotide sequence ID" value="NZ_LXSF01000012.1"/>
</dbReference>
<comment type="similarity">
    <text evidence="3 15">Belongs to the peptidase S11 family.</text>
</comment>
<comment type="catalytic activity">
    <reaction evidence="12">
        <text>Preferential cleavage: (Ac)2-L-Lys-D-Ala-|-D-Ala. Also transpeptidation of peptidyl-alanyl moieties that are N-acyl substituents of D-alanine.</text>
        <dbReference type="EC" id="3.4.16.4"/>
    </reaction>
</comment>
<evidence type="ECO:0000259" key="17">
    <source>
        <dbReference type="SMART" id="SM00936"/>
    </source>
</evidence>
<dbReference type="PANTHER" id="PTHR21581:SF6">
    <property type="entry name" value="TRAFFICKING PROTEIN PARTICLE COMPLEX SUBUNIT 12"/>
    <property type="match status" value="1"/>
</dbReference>
<feature type="chain" id="PRO_5008395625" description="serine-type D-Ala-D-Ala carboxypeptidase" evidence="16">
    <location>
        <begin position="22"/>
        <end position="414"/>
    </location>
</feature>
<accession>A0A1A9RA81</accession>
<protein>
    <recommendedName>
        <fullName evidence="4">serine-type D-Ala-D-Ala carboxypeptidase</fullName>
        <ecNumber evidence="4">3.4.16.4</ecNumber>
    </recommendedName>
</protein>
<dbReference type="SMART" id="SM00936">
    <property type="entry name" value="PBP5_C"/>
    <property type="match status" value="1"/>
</dbReference>
<comment type="pathway">
    <text evidence="2">Cell wall biogenesis; peptidoglycan biosynthesis.</text>
</comment>
<dbReference type="SUPFAM" id="SSF56601">
    <property type="entry name" value="beta-lactamase/transpeptidase-like"/>
    <property type="match status" value="1"/>
</dbReference>
<dbReference type="Pfam" id="PF07943">
    <property type="entry name" value="PBP5_C"/>
    <property type="match status" value="1"/>
</dbReference>
<keyword evidence="7 16" id="KW-0732">Signal</keyword>
<keyword evidence="6" id="KW-0645">Protease</keyword>
<evidence type="ECO:0000256" key="15">
    <source>
        <dbReference type="RuleBase" id="RU004016"/>
    </source>
</evidence>
<evidence type="ECO:0000256" key="11">
    <source>
        <dbReference type="ARBA" id="ARBA00023316"/>
    </source>
</evidence>
<dbReference type="EMBL" id="LXSF01000012">
    <property type="protein sequence ID" value="OAM15199.1"/>
    <property type="molecule type" value="Genomic_DNA"/>
</dbReference>
<dbReference type="GO" id="GO:0009002">
    <property type="term" value="F:serine-type D-Ala-D-Ala carboxypeptidase activity"/>
    <property type="evidence" value="ECO:0007669"/>
    <property type="project" value="UniProtKB-EC"/>
</dbReference>
<keyword evidence="11" id="KW-0961">Cell wall biogenesis/degradation</keyword>
<evidence type="ECO:0000256" key="2">
    <source>
        <dbReference type="ARBA" id="ARBA00004752"/>
    </source>
</evidence>
<evidence type="ECO:0000256" key="4">
    <source>
        <dbReference type="ARBA" id="ARBA00012448"/>
    </source>
</evidence>
<dbReference type="InterPro" id="IPR012338">
    <property type="entry name" value="Beta-lactam/transpept-like"/>
</dbReference>
<keyword evidence="9" id="KW-0133">Cell shape</keyword>
<feature type="binding site" evidence="14">
    <location>
        <position position="251"/>
    </location>
    <ligand>
        <name>substrate</name>
    </ligand>
</feature>
<feature type="signal peptide" evidence="16">
    <location>
        <begin position="1"/>
        <end position="21"/>
    </location>
</feature>
<dbReference type="InterPro" id="IPR015956">
    <property type="entry name" value="Peniciliin-bd_prot_C_sf"/>
</dbReference>
<feature type="domain" description="Peptidase S11 D-Ala-D-Ala carboxypeptidase A C-terminal" evidence="17">
    <location>
        <begin position="301"/>
        <end position="392"/>
    </location>
</feature>
<keyword evidence="5" id="KW-0121">Carboxypeptidase</keyword>
<keyword evidence="10" id="KW-0573">Peptidoglycan synthesis</keyword>
<evidence type="ECO:0000256" key="10">
    <source>
        <dbReference type="ARBA" id="ARBA00022984"/>
    </source>
</evidence>
<dbReference type="AlphaFoldDB" id="A0A1A9RA81"/>
<evidence type="ECO:0000256" key="8">
    <source>
        <dbReference type="ARBA" id="ARBA00022801"/>
    </source>
</evidence>
<comment type="caution">
    <text evidence="18">The sequence shown here is derived from an EMBL/GenBank/DDBJ whole genome shotgun (WGS) entry which is preliminary data.</text>
</comment>
<keyword evidence="8" id="KW-0378">Hydrolase</keyword>
<dbReference type="UniPathway" id="UPA00219"/>
<proteinExistence type="inferred from homology"/>
<dbReference type="Proteomes" id="UP000078003">
    <property type="component" value="Unassembled WGS sequence"/>
</dbReference>
<evidence type="ECO:0000256" key="5">
    <source>
        <dbReference type="ARBA" id="ARBA00022645"/>
    </source>
</evidence>
<evidence type="ECO:0000313" key="18">
    <source>
        <dbReference type="EMBL" id="OAM15199.1"/>
    </source>
</evidence>
<dbReference type="GO" id="GO:0009252">
    <property type="term" value="P:peptidoglycan biosynthetic process"/>
    <property type="evidence" value="ECO:0007669"/>
    <property type="project" value="UniProtKB-UniPathway"/>
</dbReference>
<organism evidence="18 19">
    <name type="scientific">Eikenella corrodens</name>
    <dbReference type="NCBI Taxonomy" id="539"/>
    <lineage>
        <taxon>Bacteria</taxon>
        <taxon>Pseudomonadati</taxon>
        <taxon>Pseudomonadota</taxon>
        <taxon>Betaproteobacteria</taxon>
        <taxon>Neisseriales</taxon>
        <taxon>Neisseriaceae</taxon>
        <taxon>Eikenella</taxon>
    </lineage>
</organism>
<evidence type="ECO:0000256" key="9">
    <source>
        <dbReference type="ARBA" id="ARBA00022960"/>
    </source>
</evidence>
<dbReference type="GO" id="GO:0008360">
    <property type="term" value="P:regulation of cell shape"/>
    <property type="evidence" value="ECO:0007669"/>
    <property type="project" value="UniProtKB-KW"/>
</dbReference>
<dbReference type="Gene3D" id="3.40.710.10">
    <property type="entry name" value="DD-peptidase/beta-lactamase superfamily"/>
    <property type="match status" value="1"/>
</dbReference>
<evidence type="ECO:0000256" key="1">
    <source>
        <dbReference type="ARBA" id="ARBA00003217"/>
    </source>
</evidence>
<dbReference type="InterPro" id="IPR001967">
    <property type="entry name" value="Peptidase_S11_N"/>
</dbReference>
<evidence type="ECO:0000256" key="12">
    <source>
        <dbReference type="ARBA" id="ARBA00034000"/>
    </source>
</evidence>
<dbReference type="SUPFAM" id="SSF69189">
    <property type="entry name" value="Penicillin-binding protein associated domain"/>
    <property type="match status" value="1"/>
</dbReference>
<dbReference type="InterPro" id="IPR012907">
    <property type="entry name" value="Peptidase_S11_C"/>
</dbReference>
<name>A0A1A9RA81_EIKCO</name>
<feature type="active site" description="Proton acceptor" evidence="13">
    <location>
        <position position="92"/>
    </location>
</feature>
<reference evidence="19" key="1">
    <citation type="submission" date="2016-05" db="EMBL/GenBank/DDBJ databases">
        <title>Draft genome of Corynebacterium afermentans subsp. afermentans LCDC 88199T.</title>
        <authorList>
            <person name="Bernier A.-M."/>
            <person name="Bernard K."/>
        </authorList>
    </citation>
    <scope>NUCLEOTIDE SEQUENCE [LARGE SCALE GENOMIC DNA]</scope>
    <source>
        <strain evidence="19">NML01-0328</strain>
    </source>
</reference>
<sequence length="414" mass="44583">MKQKLTLLTLSLLVAGWQVQAAPQAASAPRQASAPAASTPAAAANSAATQPVTTVGLPEIKASAYAVYDAQSGQMLASHKLNEHIEPASLTKLMTAYLVFKALEEGKLKPDQTFTVSEQGWKAEGSRMFLDPKTPARVDDLLKGVIVQSGNDASITLAEAVAGSEAQFVQLMNAEAKRLGMNDTHFENSTGLPGAQHYTSVQDLITLSAAIIHDYPQYYPLYAIQSYSYNNITQPNRNLLLYRDPDVDGMKTGHTDSAGYNLVASSKRNGRRVISVVVGTESMQARAAESSKLLNWALQSYDTPKLYEAETAISQVKVYKGADNAVNVGFIDATYITVPHGQAAQLQPVLETVQPVLAPISKGQVLGTVKFMDAQNRVVAQKDVVALNDVAEAGFFGRLWDSIVLWFKSLFSGS</sequence>
<evidence type="ECO:0000256" key="14">
    <source>
        <dbReference type="PIRSR" id="PIRSR618044-2"/>
    </source>
</evidence>
<dbReference type="Pfam" id="PF00768">
    <property type="entry name" value="Peptidase_S11"/>
    <property type="match status" value="1"/>
</dbReference>
<dbReference type="InterPro" id="IPR037167">
    <property type="entry name" value="Peptidase_S11_C_sf"/>
</dbReference>
<gene>
    <name evidence="18" type="ORF">A7P85_08405</name>
</gene>
<comment type="function">
    <text evidence="1">Removes C-terminal D-alanyl residues from sugar-peptide cell wall precursors.</text>
</comment>